<feature type="transmembrane region" description="Helical" evidence="13">
    <location>
        <begin position="429"/>
        <end position="451"/>
    </location>
</feature>
<dbReference type="EMBL" id="JAFMPY010000006">
    <property type="protein sequence ID" value="MBO0903494.1"/>
    <property type="molecule type" value="Genomic_DNA"/>
</dbReference>
<dbReference type="RefSeq" id="WP_207350134.1">
    <property type="nucleotide sequence ID" value="NZ_JAFMPY010000006.1"/>
</dbReference>
<feature type="transmembrane region" description="Helical" evidence="13">
    <location>
        <begin position="67"/>
        <end position="87"/>
    </location>
</feature>
<keyword evidence="11 13" id="KW-0472">Membrane</keyword>
<evidence type="ECO:0000256" key="13">
    <source>
        <dbReference type="SAM" id="Phobius"/>
    </source>
</evidence>
<dbReference type="PANTHER" id="PTHR43867">
    <property type="entry name" value="CELLULOSE SYNTHASE CATALYTIC SUBUNIT A [UDP-FORMING]"/>
    <property type="match status" value="1"/>
</dbReference>
<evidence type="ECO:0000259" key="14">
    <source>
        <dbReference type="Pfam" id="PF13632"/>
    </source>
</evidence>
<name>A0ABS3J1C6_9HYPH</name>
<keyword evidence="9 13" id="KW-0812">Transmembrane</keyword>
<evidence type="ECO:0000256" key="9">
    <source>
        <dbReference type="ARBA" id="ARBA00022692"/>
    </source>
</evidence>
<evidence type="ECO:0000256" key="4">
    <source>
        <dbReference type="ARBA" id="ARBA00020585"/>
    </source>
</evidence>
<evidence type="ECO:0000256" key="5">
    <source>
        <dbReference type="ARBA" id="ARBA00022475"/>
    </source>
</evidence>
<dbReference type="InterPro" id="IPR001173">
    <property type="entry name" value="Glyco_trans_2-like"/>
</dbReference>
<keyword evidence="10 13" id="KW-1133">Transmembrane helix</keyword>
<organism evidence="15 16">
    <name type="scientific">Jiella sonneratiae</name>
    <dbReference type="NCBI Taxonomy" id="2816856"/>
    <lineage>
        <taxon>Bacteria</taxon>
        <taxon>Pseudomonadati</taxon>
        <taxon>Pseudomonadota</taxon>
        <taxon>Alphaproteobacteria</taxon>
        <taxon>Hyphomicrobiales</taxon>
        <taxon>Aurantimonadaceae</taxon>
        <taxon>Jiella</taxon>
    </lineage>
</organism>
<dbReference type="InterPro" id="IPR029044">
    <property type="entry name" value="Nucleotide-diphossugar_trans"/>
</dbReference>
<proteinExistence type="inferred from homology"/>
<evidence type="ECO:0000256" key="3">
    <source>
        <dbReference type="ARBA" id="ARBA00009337"/>
    </source>
</evidence>
<dbReference type="InterPro" id="IPR050321">
    <property type="entry name" value="Glycosyltr_2/OpgH_subfam"/>
</dbReference>
<reference evidence="15 16" key="1">
    <citation type="submission" date="2021-03" db="EMBL/GenBank/DDBJ databases">
        <title>Whole genome sequence of Jiella sp. MQZ13P-4.</title>
        <authorList>
            <person name="Tuo L."/>
        </authorList>
    </citation>
    <scope>NUCLEOTIDE SEQUENCE [LARGE SCALE GENOMIC DNA]</scope>
    <source>
        <strain evidence="15 16">MQZ13P-4</strain>
    </source>
</reference>
<dbReference type="PANTHER" id="PTHR43867:SF5">
    <property type="entry name" value="GLUCANS BIOSYNTHESIS GLUCOSYLTRANSFERASE H"/>
    <property type="match status" value="1"/>
</dbReference>
<dbReference type="Pfam" id="PF13632">
    <property type="entry name" value="Glyco_trans_2_3"/>
    <property type="match status" value="1"/>
</dbReference>
<protein>
    <recommendedName>
        <fullName evidence="4">Glucans biosynthesis glucosyltransferase H</fullName>
    </recommendedName>
</protein>
<keyword evidence="5" id="KW-1003">Cell membrane</keyword>
<evidence type="ECO:0000256" key="12">
    <source>
        <dbReference type="SAM" id="MobiDB-lite"/>
    </source>
</evidence>
<dbReference type="Gene3D" id="3.90.550.10">
    <property type="entry name" value="Spore Coat Polysaccharide Biosynthesis Protein SpsA, Chain A"/>
    <property type="match status" value="1"/>
</dbReference>
<dbReference type="NCBIfam" id="NF003962">
    <property type="entry name" value="PRK05454.2-5"/>
    <property type="match status" value="1"/>
</dbReference>
<keyword evidence="8" id="KW-0808">Transferase</keyword>
<dbReference type="SUPFAM" id="SSF53448">
    <property type="entry name" value="Nucleotide-diphospho-sugar transferases"/>
    <property type="match status" value="1"/>
</dbReference>
<evidence type="ECO:0000256" key="10">
    <source>
        <dbReference type="ARBA" id="ARBA00022989"/>
    </source>
</evidence>
<feature type="transmembrane region" description="Helical" evidence="13">
    <location>
        <begin position="99"/>
        <end position="124"/>
    </location>
</feature>
<dbReference type="NCBIfam" id="NF003958">
    <property type="entry name" value="PRK05454.2-1"/>
    <property type="match status" value="1"/>
</dbReference>
<accession>A0ABS3J1C6</accession>
<gene>
    <name evidence="15" type="primary">mdoH</name>
    <name evidence="15" type="ORF">J1C47_07555</name>
</gene>
<evidence type="ECO:0000256" key="1">
    <source>
        <dbReference type="ARBA" id="ARBA00004429"/>
    </source>
</evidence>
<dbReference type="Proteomes" id="UP000664288">
    <property type="component" value="Unassembled WGS sequence"/>
</dbReference>
<evidence type="ECO:0000313" key="15">
    <source>
        <dbReference type="EMBL" id="MBO0903494.1"/>
    </source>
</evidence>
<comment type="subcellular location">
    <subcellularLocation>
        <location evidence="1">Cell inner membrane</location>
        <topology evidence="1">Multi-pass membrane protein</topology>
    </subcellularLocation>
</comment>
<keyword evidence="7" id="KW-0328">Glycosyltransferase</keyword>
<sequence length="661" mass="70553">MFGPPTDAVAMDPTNARPLPADAPRNDVPTPGAPTAGVPAAGVAATNVPAPRPVVTAGLPVRLRRGIVLSLNLATIGGLAAAALAILSDDGLDALDAVVFAGFLLTTPFTVLGCWNAVIGLALIRFGRPERSVYPYFAETGGRAAPSPTSRTDLLVFLRNEAPEPIFARLEAMRRSLAATGKAERFRFAVLSDTSDPLVAAAERCAFDRFAHLFASLPEASRPLYRRRADNTGYKAGNLRDFLAGHAEESDFFLPLDSDSLMGAGTILRMVEAMEANPQIGILQSLVVGMPATSGFARLFQFGMRHGMRSFTMGSAWWNADCGPYWGHNALVRTRPFHAHCDLPVLSGKPPLGGPVLSHDQLEAVYMRRAGFEVRVVPVETRSFETNPPTLLEFKKRDLRWCQGNMQYFPFLFEKGLQPVSRFQILQAILMYVAPLAWLIMTLAAAAKALAGGYDPATVERGLALFATLFIMALAPKLAGVADVLTTRGAMRAYGGASRFLASVVLELAAAMLIAPIVAVYVSVFLVGLCFGRRVGWNGQNRDRLGVPLSAAARALAPQTALGLSLTGVLLLSGSGAAVLLGLPFLAGLLLAVPFTALTAAPAFGRLTTWLGLFAIPEETIMPPVLRSVVSPAARRWRRPARRPVAAAKELREADVSAGRP</sequence>
<evidence type="ECO:0000256" key="11">
    <source>
        <dbReference type="ARBA" id="ARBA00023136"/>
    </source>
</evidence>
<feature type="transmembrane region" description="Helical" evidence="13">
    <location>
        <begin position="505"/>
        <end position="531"/>
    </location>
</feature>
<evidence type="ECO:0000256" key="2">
    <source>
        <dbReference type="ARBA" id="ARBA00005001"/>
    </source>
</evidence>
<feature type="domain" description="Glycosyltransferase 2-like" evidence="14">
    <location>
        <begin position="254"/>
        <end position="469"/>
    </location>
</feature>
<comment type="caution">
    <text evidence="15">The sequence shown here is derived from an EMBL/GenBank/DDBJ whole genome shotgun (WGS) entry which is preliminary data.</text>
</comment>
<comment type="similarity">
    <text evidence="3">Belongs to the glycosyltransferase 2 family. OpgH subfamily.</text>
</comment>
<evidence type="ECO:0000313" key="16">
    <source>
        <dbReference type="Proteomes" id="UP000664288"/>
    </source>
</evidence>
<feature type="transmembrane region" description="Helical" evidence="13">
    <location>
        <begin position="579"/>
        <end position="604"/>
    </location>
</feature>
<keyword evidence="16" id="KW-1185">Reference proteome</keyword>
<feature type="transmembrane region" description="Helical" evidence="13">
    <location>
        <begin position="463"/>
        <end position="485"/>
    </location>
</feature>
<feature type="region of interest" description="Disordered" evidence="12">
    <location>
        <begin position="1"/>
        <end position="33"/>
    </location>
</feature>
<comment type="pathway">
    <text evidence="2">Glycan metabolism; osmoregulated periplasmic glucan (OPG) biosynthesis.</text>
</comment>
<evidence type="ECO:0000256" key="8">
    <source>
        <dbReference type="ARBA" id="ARBA00022679"/>
    </source>
</evidence>
<evidence type="ECO:0000256" key="7">
    <source>
        <dbReference type="ARBA" id="ARBA00022676"/>
    </source>
</evidence>
<keyword evidence="6" id="KW-0997">Cell inner membrane</keyword>
<evidence type="ECO:0000256" key="6">
    <source>
        <dbReference type="ARBA" id="ARBA00022519"/>
    </source>
</evidence>